<dbReference type="Proteomes" id="UP000694701">
    <property type="component" value="Unplaced"/>
</dbReference>
<dbReference type="SUPFAM" id="SSF56672">
    <property type="entry name" value="DNA/RNA polymerases"/>
    <property type="match status" value="1"/>
</dbReference>
<name>A0A8C2GYM7_CYPCA</name>
<dbReference type="CDD" id="cd01650">
    <property type="entry name" value="RT_nLTR_like"/>
    <property type="match status" value="1"/>
</dbReference>
<dbReference type="GO" id="GO:0003824">
    <property type="term" value="F:catalytic activity"/>
    <property type="evidence" value="ECO:0007669"/>
    <property type="project" value="InterPro"/>
</dbReference>
<evidence type="ECO:0000313" key="2">
    <source>
        <dbReference type="Ensembl" id="ENSCCRP00020005585.1"/>
    </source>
</evidence>
<dbReference type="PROSITE" id="PS50878">
    <property type="entry name" value="RT_POL"/>
    <property type="match status" value="1"/>
</dbReference>
<sequence length="997" mass="116610">MSESKDESLLLSDQEVHDFECDVDPGRHVFNSRNSTCCYYSEEQFAEQIVIESMFSLIHFNCRSLYKNFDKINDYLHTLKGRFMMIALSETWMQEERGVVFHIDGYELYHINRTNKRSGGVALFVNEDLKCKQIQGMTMAIDDIMECISVEIELKKMSNIIVTCIYRRPGSLMDTFIQKMDELLSKVNENKTFLVCGDFNIDLLKVTKQKSSADFLEIMYGRGLYPLIDKPSRITEQSVTLIDNIFINCFKENIKCGLVINDVSDHLPIFVTFSWQLKRSKEEIGCRLVRVRNDDAINRFRIDLLNEEWEGVYVEDVDAAYNAFLKRYIAYYDKHCPIVVHKQKVNENRKPWVSKGLMKACKKKNKLYRNFIKYRTNTAEMKYKVYKNKLVVIMRQAKKDYYNKLLNYNKNNLKGTWNILNKVMGNKTAHTALPDHFIYNNKTLHDLNEVANEFNSFFVNMGPNLADSIKIHDMSLQRGGRGDSRVLQSMFLGDVSESEIISIVSKSKSKTSIDCDGIDMIILKKTIDCVVKPLCYICNLSFASGIFPDRMKRAKVIPLFKAGNKQSFDNYRPVSLLSQFSKVLEKLFVYKLDSFLEKHHLLSESQYGFRQKRSTATALMNIVEEITTATDEKKFTVGVFIDLKKAFDTLNHDILLSKLSWYGMRGMALNWLRSYLHNRKQYVQLTNVKSELMEIKCGVPQGSILGPKLFLLYINDICDVSKLLQFVLFADDTNFFSSGNNIQKLVESIEYEMTKLKKWFDVNKLSLNLKKTKFMVFGNRKINESVALSIDGVDIERVFEFRFLGVIMDDKLSWKPHIAHIKRKICQNIFVLNKVKEVLNKETMKILYSSLIVPYFIYCIEVWGNTYQINIKPLSILQKRAIRIIHKVNYREHTSKLFAKSRILKLEDLVKFQTLIILFKARHKMLPEKIQHLYQLEKEFSRRRYNFKHQFARTTIKQMCPSVMGVKVWNSLHDNLKSCSNIGQFKYKYKQSIFSQY</sequence>
<proteinExistence type="predicted"/>
<dbReference type="SUPFAM" id="SSF56219">
    <property type="entry name" value="DNase I-like"/>
    <property type="match status" value="1"/>
</dbReference>
<dbReference type="InterPro" id="IPR000477">
    <property type="entry name" value="RT_dom"/>
</dbReference>
<evidence type="ECO:0000313" key="3">
    <source>
        <dbReference type="Proteomes" id="UP000694701"/>
    </source>
</evidence>
<dbReference type="Ensembl" id="ENSCCRT00020006303.1">
    <property type="protein sequence ID" value="ENSCCRP00020005585.1"/>
    <property type="gene ID" value="ENSCCRG00020003151.1"/>
</dbReference>
<protein>
    <recommendedName>
        <fullName evidence="1">Reverse transcriptase domain-containing protein</fullName>
    </recommendedName>
</protein>
<accession>A0A8C2GYM7</accession>
<dbReference type="InterPro" id="IPR036691">
    <property type="entry name" value="Endo/exonu/phosph_ase_sf"/>
</dbReference>
<dbReference type="Gene3D" id="3.60.10.10">
    <property type="entry name" value="Endonuclease/exonuclease/phosphatase"/>
    <property type="match status" value="1"/>
</dbReference>
<dbReference type="PANTHER" id="PTHR33332">
    <property type="entry name" value="REVERSE TRANSCRIPTASE DOMAIN-CONTAINING PROTEIN"/>
    <property type="match status" value="1"/>
</dbReference>
<feature type="domain" description="Reverse transcriptase" evidence="1">
    <location>
        <begin position="540"/>
        <end position="808"/>
    </location>
</feature>
<evidence type="ECO:0000259" key="1">
    <source>
        <dbReference type="PROSITE" id="PS50878"/>
    </source>
</evidence>
<dbReference type="InterPro" id="IPR043502">
    <property type="entry name" value="DNA/RNA_pol_sf"/>
</dbReference>
<dbReference type="AlphaFoldDB" id="A0A8C2GYM7"/>
<reference evidence="2" key="1">
    <citation type="submission" date="2025-08" db="UniProtKB">
        <authorList>
            <consortium name="Ensembl"/>
        </authorList>
    </citation>
    <scope>IDENTIFICATION</scope>
</reference>
<organism evidence="2 3">
    <name type="scientific">Cyprinus carpio</name>
    <name type="common">Common carp</name>
    <dbReference type="NCBI Taxonomy" id="7962"/>
    <lineage>
        <taxon>Eukaryota</taxon>
        <taxon>Metazoa</taxon>
        <taxon>Chordata</taxon>
        <taxon>Craniata</taxon>
        <taxon>Vertebrata</taxon>
        <taxon>Euteleostomi</taxon>
        <taxon>Actinopterygii</taxon>
        <taxon>Neopterygii</taxon>
        <taxon>Teleostei</taxon>
        <taxon>Ostariophysi</taxon>
        <taxon>Cypriniformes</taxon>
        <taxon>Cyprinidae</taxon>
        <taxon>Cyprininae</taxon>
        <taxon>Cyprinus</taxon>
    </lineage>
</organism>
<dbReference type="Pfam" id="PF00078">
    <property type="entry name" value="RVT_1"/>
    <property type="match status" value="1"/>
</dbReference>